<sequence length="396" mass="43712">MDLKRGPSYVTGFPEAPLCDIHLKEGWYRFTSGVGGMMPESCPDRLHCGTVVPIWMNGKHPTVAEGTVIRKACGNFENGGQQADPCCEHSVNVAVKNCGNFYVYYLSPTPSCPVAYCAGNKVPCPLGKWSATGLAPCKDAFPLITTEPKLSDPIIDPNNKAFHFNCEVQYPKHDPDQRFEVVWTFDGKEDPHVPPQILSDPNRTARLDGHWLKGHVNTNVGCKVRAFFSGNQQQKSPFLKSNTYYAGIQINPGKLTVSERDMEKNVTISSTIPILCDHNTSCCLVFKLDVDQTTDLSVQTMCDYSLCKEDWDPKTRSASMQIYLPSGAEVKVTAHATAMNLYLTTPGTDRSLAKGLCGTNDGSKSNEFTHPDGLEDKVCRDGEGRCIPVDFEEAWR</sequence>
<feature type="domain" description="VWFD" evidence="3">
    <location>
        <begin position="318"/>
        <end position="373"/>
    </location>
</feature>
<dbReference type="PANTHER" id="PTHR36191:SF4">
    <property type="entry name" value="VWFD DOMAIN-CONTAINING PROTEIN"/>
    <property type="match status" value="1"/>
</dbReference>
<reference evidence="6" key="1">
    <citation type="submission" date="2025-08" db="UniProtKB">
        <authorList>
            <consortium name="RefSeq"/>
        </authorList>
    </citation>
    <scope>IDENTIFICATION</scope>
</reference>
<dbReference type="Pfam" id="PF23283">
    <property type="entry name" value="D8C_UMOD"/>
    <property type="match status" value="1"/>
</dbReference>
<keyword evidence="2" id="KW-1015">Disulfide bond</keyword>
<feature type="domain" description="UMOD/GP2/OIT3-like D8C" evidence="4">
    <location>
        <begin position="30"/>
        <end position="118"/>
    </location>
</feature>
<evidence type="ECO:0000313" key="6">
    <source>
        <dbReference type="RefSeq" id="XP_035824874.1"/>
    </source>
</evidence>
<evidence type="ECO:0000256" key="2">
    <source>
        <dbReference type="ARBA" id="ARBA00023157"/>
    </source>
</evidence>
<dbReference type="InterPro" id="IPR057774">
    <property type="entry name" value="D8C_UMOD/GP2/OIT3-like"/>
</dbReference>
<dbReference type="PANTHER" id="PTHR36191">
    <property type="entry name" value="ENDO/EXONUCLEASE/PHOSPHATASE DOMAIN-CONTAINING PROTEIN-RELATED"/>
    <property type="match status" value="1"/>
</dbReference>
<evidence type="ECO:0000256" key="1">
    <source>
        <dbReference type="ARBA" id="ARBA00022729"/>
    </source>
</evidence>
<dbReference type="GeneID" id="106011390"/>
<keyword evidence="1" id="KW-0732">Signal</keyword>
<accession>A0ABM1VR32</accession>
<evidence type="ECO:0000259" key="3">
    <source>
        <dbReference type="Pfam" id="PF00094"/>
    </source>
</evidence>
<dbReference type="InterPro" id="IPR001846">
    <property type="entry name" value="VWF_type-D"/>
</dbReference>
<proteinExistence type="predicted"/>
<dbReference type="Pfam" id="PF00094">
    <property type="entry name" value="VWD"/>
    <property type="match status" value="1"/>
</dbReference>
<organism evidence="5 6">
    <name type="scientific">Aplysia californica</name>
    <name type="common">California sea hare</name>
    <dbReference type="NCBI Taxonomy" id="6500"/>
    <lineage>
        <taxon>Eukaryota</taxon>
        <taxon>Metazoa</taxon>
        <taxon>Spiralia</taxon>
        <taxon>Lophotrochozoa</taxon>
        <taxon>Mollusca</taxon>
        <taxon>Gastropoda</taxon>
        <taxon>Heterobranchia</taxon>
        <taxon>Euthyneura</taxon>
        <taxon>Tectipleura</taxon>
        <taxon>Aplysiida</taxon>
        <taxon>Aplysioidea</taxon>
        <taxon>Aplysiidae</taxon>
        <taxon>Aplysia</taxon>
    </lineage>
</organism>
<evidence type="ECO:0000259" key="4">
    <source>
        <dbReference type="Pfam" id="PF23283"/>
    </source>
</evidence>
<gene>
    <name evidence="6" type="primary">LOC106011390</name>
</gene>
<name>A0ABM1VR32_APLCA</name>
<protein>
    <submittedName>
        <fullName evidence="6">von Willebrand factor D and EGF domain-containing protein</fullName>
    </submittedName>
</protein>
<dbReference type="RefSeq" id="XP_035824874.1">
    <property type="nucleotide sequence ID" value="XM_035968981.1"/>
</dbReference>
<dbReference type="Proteomes" id="UP000694888">
    <property type="component" value="Unplaced"/>
</dbReference>
<keyword evidence="5" id="KW-1185">Reference proteome</keyword>
<evidence type="ECO:0000313" key="5">
    <source>
        <dbReference type="Proteomes" id="UP000694888"/>
    </source>
</evidence>